<feature type="non-terminal residue" evidence="3">
    <location>
        <position position="1"/>
    </location>
</feature>
<dbReference type="Proteomes" id="UP001529510">
    <property type="component" value="Unassembled WGS sequence"/>
</dbReference>
<evidence type="ECO:0000256" key="1">
    <source>
        <dbReference type="SAM" id="MobiDB-lite"/>
    </source>
</evidence>
<dbReference type="InterPro" id="IPR008468">
    <property type="entry name" value="DMAP1"/>
</dbReference>
<dbReference type="AlphaFoldDB" id="A0ABD0QJ43"/>
<gene>
    <name evidence="3" type="ORF">M9458_017819</name>
</gene>
<organism evidence="3 4">
    <name type="scientific">Cirrhinus mrigala</name>
    <name type="common">Mrigala</name>
    <dbReference type="NCBI Taxonomy" id="683832"/>
    <lineage>
        <taxon>Eukaryota</taxon>
        <taxon>Metazoa</taxon>
        <taxon>Chordata</taxon>
        <taxon>Craniata</taxon>
        <taxon>Vertebrata</taxon>
        <taxon>Euteleostomi</taxon>
        <taxon>Actinopterygii</taxon>
        <taxon>Neopterygii</taxon>
        <taxon>Teleostei</taxon>
        <taxon>Ostariophysi</taxon>
        <taxon>Cypriniformes</taxon>
        <taxon>Cyprinidae</taxon>
        <taxon>Labeoninae</taxon>
        <taxon>Labeonini</taxon>
        <taxon>Cirrhinus</taxon>
    </lineage>
</organism>
<keyword evidence="4" id="KW-1185">Reference proteome</keyword>
<evidence type="ECO:0000259" key="2">
    <source>
        <dbReference type="Pfam" id="PF05499"/>
    </source>
</evidence>
<evidence type="ECO:0000313" key="3">
    <source>
        <dbReference type="EMBL" id="KAL0186149.1"/>
    </source>
</evidence>
<dbReference type="Pfam" id="PF05499">
    <property type="entry name" value="DMAP1"/>
    <property type="match status" value="1"/>
</dbReference>
<feature type="domain" description="DNA methyltransferase 1-associated 1" evidence="2">
    <location>
        <begin position="3"/>
        <end position="61"/>
    </location>
</feature>
<feature type="non-terminal residue" evidence="3">
    <location>
        <position position="62"/>
    </location>
</feature>
<name>A0ABD0QJ43_CIRMR</name>
<comment type="caution">
    <text evidence="3">The sequence shown here is derived from an EMBL/GenBank/DDBJ whole genome shotgun (WGS) entry which is preliminary data.</text>
</comment>
<sequence length="62" mass="7440">VAEEEYLIQELRKIETRKKEREKKAQDLQKLITAADTTTEMRRAERKATKKKLPQKRETEKP</sequence>
<dbReference type="EMBL" id="JAMKFB020000008">
    <property type="protein sequence ID" value="KAL0186149.1"/>
    <property type="molecule type" value="Genomic_DNA"/>
</dbReference>
<reference evidence="3 4" key="1">
    <citation type="submission" date="2024-05" db="EMBL/GenBank/DDBJ databases">
        <title>Genome sequencing and assembly of Indian major carp, Cirrhinus mrigala (Hamilton, 1822).</title>
        <authorList>
            <person name="Mohindra V."/>
            <person name="Chowdhury L.M."/>
            <person name="Lal K."/>
            <person name="Jena J.K."/>
        </authorList>
    </citation>
    <scope>NUCLEOTIDE SEQUENCE [LARGE SCALE GENOMIC DNA]</scope>
    <source>
        <strain evidence="3">CM1030</strain>
        <tissue evidence="3">Blood</tissue>
    </source>
</reference>
<accession>A0ABD0QJ43</accession>
<feature type="region of interest" description="Disordered" evidence="1">
    <location>
        <begin position="33"/>
        <end position="62"/>
    </location>
</feature>
<evidence type="ECO:0000313" key="4">
    <source>
        <dbReference type="Proteomes" id="UP001529510"/>
    </source>
</evidence>
<proteinExistence type="predicted"/>
<protein>
    <recommendedName>
        <fullName evidence="2">DNA methyltransferase 1-associated 1 domain-containing protein</fullName>
    </recommendedName>
</protein>